<dbReference type="OrthoDB" id="2303612at2"/>
<dbReference type="AlphaFoldDB" id="A0A4Z0JMZ7"/>
<dbReference type="RefSeq" id="WP_135372040.1">
    <property type="nucleotide sequence ID" value="NZ_RKLY01000009.1"/>
</dbReference>
<keyword evidence="2" id="KW-1185">Reference proteome</keyword>
<dbReference type="EMBL" id="RKLY01000009">
    <property type="protein sequence ID" value="TGD23763.1"/>
    <property type="molecule type" value="Genomic_DNA"/>
</dbReference>
<organism evidence="1 2">
    <name type="scientific">Companilactobacillus suantsaicola</name>
    <dbReference type="NCBI Taxonomy" id="2487723"/>
    <lineage>
        <taxon>Bacteria</taxon>
        <taxon>Bacillati</taxon>
        <taxon>Bacillota</taxon>
        <taxon>Bacilli</taxon>
        <taxon>Lactobacillales</taxon>
        <taxon>Lactobacillaceae</taxon>
        <taxon>Companilactobacillus</taxon>
    </lineage>
</organism>
<reference evidence="1 2" key="1">
    <citation type="submission" date="2018-10" db="EMBL/GenBank/DDBJ databases">
        <title>Lactobacillus sp. R7 and Lactobacillus sp. R19 isolated from fermented mustard green product of Taiwan.</title>
        <authorList>
            <person name="Lin S.-T."/>
        </authorList>
    </citation>
    <scope>NUCLEOTIDE SEQUENCE [LARGE SCALE GENOMIC DNA]</scope>
    <source>
        <strain evidence="1 2">BCRC 81127</strain>
    </source>
</reference>
<protein>
    <submittedName>
        <fullName evidence="1">Uncharacterized protein</fullName>
    </submittedName>
</protein>
<dbReference type="Proteomes" id="UP000298021">
    <property type="component" value="Unassembled WGS sequence"/>
</dbReference>
<evidence type="ECO:0000313" key="2">
    <source>
        <dbReference type="Proteomes" id="UP000298021"/>
    </source>
</evidence>
<evidence type="ECO:0000313" key="1">
    <source>
        <dbReference type="EMBL" id="TGD23763.1"/>
    </source>
</evidence>
<comment type="caution">
    <text evidence="1">The sequence shown here is derived from an EMBL/GenBank/DDBJ whole genome shotgun (WGS) entry which is preliminary data.</text>
</comment>
<sequence length="237" mass="27678">MENRTTISYVILKYDKRTDAIYTKGVNNDQGKFMIPNLELDPTRNTTSTQLKMHIIERLKVVDANIDIDHLFIPFTNVSFSRDTKLYNYSVIIFESDNDVFATNENESWYKLSYDNMNFMWNLTWFSGMQRGDDLLMANPAIYGYVANPDLQDGRRDFCNIMRFVANETQSFPILGLLSENGFTKNEVLHYQKLLGFSNSNLKTTSAFEHKYSDSIKVINDDKVKPSYKIRNKYLQK</sequence>
<proteinExistence type="predicted"/>
<gene>
    <name evidence="1" type="ORF">EGT49_04805</name>
</gene>
<accession>A0A4Z0JMZ7</accession>
<name>A0A4Z0JMZ7_9LACO</name>